<dbReference type="InterPro" id="IPR007278">
    <property type="entry name" value="DUF397"/>
</dbReference>
<organism evidence="2 3">
    <name type="scientific">Streptomyces sioyaensis</name>
    <dbReference type="NCBI Taxonomy" id="67364"/>
    <lineage>
        <taxon>Bacteria</taxon>
        <taxon>Bacillati</taxon>
        <taxon>Actinomycetota</taxon>
        <taxon>Actinomycetes</taxon>
        <taxon>Kitasatosporales</taxon>
        <taxon>Streptomycetaceae</taxon>
        <taxon>Streptomyces</taxon>
    </lineage>
</organism>
<gene>
    <name evidence="2" type="ORF">EST54_19945</name>
</gene>
<reference evidence="2 3" key="1">
    <citation type="submission" date="2019-01" db="EMBL/GenBank/DDBJ databases">
        <title>Draft genome sequences of the type strain Streptomyces sioyaensis DSM 40032 and its novel strain, TM32, a thermotolerant antibiotics-producing actinobacterium.</title>
        <authorList>
            <person name="Nakaew N."/>
            <person name="Lumyong S."/>
            <person name="Sloan W.T."/>
            <person name="Sungthong R."/>
        </authorList>
    </citation>
    <scope>NUCLEOTIDE SEQUENCE [LARGE SCALE GENOMIC DNA]</scope>
    <source>
        <strain evidence="2 3">DSM 40032</strain>
    </source>
</reference>
<sequence length="69" mass="7447">MTRNLSTDLMWRKSTYSGKDGNCVEVARVDDSVVGVRDSKDPRGPVLSFSAQAWTALLSDIDRGSLGSA</sequence>
<dbReference type="Pfam" id="PF04149">
    <property type="entry name" value="DUF397"/>
    <property type="match status" value="1"/>
</dbReference>
<evidence type="ECO:0000313" key="3">
    <source>
        <dbReference type="Proteomes" id="UP000289482"/>
    </source>
</evidence>
<evidence type="ECO:0000313" key="2">
    <source>
        <dbReference type="EMBL" id="RXS65074.1"/>
    </source>
</evidence>
<dbReference type="EMBL" id="SDIF01000057">
    <property type="protein sequence ID" value="RXS65074.1"/>
    <property type="molecule type" value="Genomic_DNA"/>
</dbReference>
<dbReference type="AlphaFoldDB" id="A0A4Q1QYK5"/>
<protein>
    <submittedName>
        <fullName evidence="2">DUF397 domain-containing protein</fullName>
    </submittedName>
</protein>
<comment type="caution">
    <text evidence="2">The sequence shown here is derived from an EMBL/GenBank/DDBJ whole genome shotgun (WGS) entry which is preliminary data.</text>
</comment>
<keyword evidence="3" id="KW-1185">Reference proteome</keyword>
<accession>A0A4Q1QYK5</accession>
<feature type="domain" description="DUF397" evidence="1">
    <location>
        <begin position="10"/>
        <end position="61"/>
    </location>
</feature>
<dbReference type="RefSeq" id="WP_129248994.1">
    <property type="nucleotide sequence ID" value="NZ_JABZEL010000009.1"/>
</dbReference>
<dbReference type="Proteomes" id="UP000289482">
    <property type="component" value="Unassembled WGS sequence"/>
</dbReference>
<name>A0A4Q1QYK5_9ACTN</name>
<proteinExistence type="predicted"/>
<evidence type="ECO:0000259" key="1">
    <source>
        <dbReference type="Pfam" id="PF04149"/>
    </source>
</evidence>
<dbReference type="GeneID" id="95780193"/>